<comment type="caution">
    <text evidence="1">The sequence shown here is derived from an EMBL/GenBank/DDBJ whole genome shotgun (WGS) entry which is preliminary data.</text>
</comment>
<accession>A0A8H6KB27</accession>
<dbReference type="Proteomes" id="UP000639643">
    <property type="component" value="Unassembled WGS sequence"/>
</dbReference>
<dbReference type="EMBL" id="WIGM01000362">
    <property type="protein sequence ID" value="KAF6827648.1"/>
    <property type="molecule type" value="Genomic_DNA"/>
</dbReference>
<proteinExistence type="predicted"/>
<name>A0A8H6KB27_9PEZI</name>
<keyword evidence="2" id="KW-1185">Reference proteome</keyword>
<dbReference type="AlphaFoldDB" id="A0A8H6KB27"/>
<sequence length="104" mass="11110">MNLSVVQDEVATWLAIGDGEMDEVGGRKLATKLVGRQTLQGEMESAANGHYSCDKDEEPTRAGTPLVLAGWVVLILGLGQMLGDGREQEQVQVHRPGLDPSLAP</sequence>
<organism evidence="1 2">
    <name type="scientific">Colletotrichum musicola</name>
    <dbReference type="NCBI Taxonomy" id="2175873"/>
    <lineage>
        <taxon>Eukaryota</taxon>
        <taxon>Fungi</taxon>
        <taxon>Dikarya</taxon>
        <taxon>Ascomycota</taxon>
        <taxon>Pezizomycotina</taxon>
        <taxon>Sordariomycetes</taxon>
        <taxon>Hypocreomycetidae</taxon>
        <taxon>Glomerellales</taxon>
        <taxon>Glomerellaceae</taxon>
        <taxon>Colletotrichum</taxon>
        <taxon>Colletotrichum orchidearum species complex</taxon>
    </lineage>
</organism>
<protein>
    <submittedName>
        <fullName evidence="1">Uncharacterized protein</fullName>
    </submittedName>
</protein>
<reference evidence="1" key="1">
    <citation type="journal article" date="2020" name="Phytopathology">
        <title>Genome Sequence Resources of Colletotrichum truncatum, C. plurivorum, C. musicola, and C. sojae: Four Species Pathogenic to Soybean (Glycine max).</title>
        <authorList>
            <person name="Rogerio F."/>
            <person name="Boufleur T.R."/>
            <person name="Ciampi-Guillardi M."/>
            <person name="Sukno S.A."/>
            <person name="Thon M.R."/>
            <person name="Massola Junior N.S."/>
            <person name="Baroncelli R."/>
        </authorList>
    </citation>
    <scope>NUCLEOTIDE SEQUENCE</scope>
    <source>
        <strain evidence="1">LFN0074</strain>
    </source>
</reference>
<evidence type="ECO:0000313" key="1">
    <source>
        <dbReference type="EMBL" id="KAF6827648.1"/>
    </source>
</evidence>
<evidence type="ECO:0000313" key="2">
    <source>
        <dbReference type="Proteomes" id="UP000639643"/>
    </source>
</evidence>
<gene>
    <name evidence="1" type="ORF">CMUS01_08923</name>
</gene>